<protein>
    <submittedName>
        <fullName evidence="1">Uncharacterized protein</fullName>
    </submittedName>
</protein>
<comment type="caution">
    <text evidence="1">The sequence shown here is derived from an EMBL/GenBank/DDBJ whole genome shotgun (WGS) entry which is preliminary data.</text>
</comment>
<accession>A0ACB7SFB8</accession>
<reference evidence="1" key="1">
    <citation type="submission" date="2020-05" db="EMBL/GenBank/DDBJ databases">
        <title>Large-scale comparative analyses of tick genomes elucidate their genetic diversity and vector capacities.</title>
        <authorList>
            <person name="Jia N."/>
            <person name="Wang J."/>
            <person name="Shi W."/>
            <person name="Du L."/>
            <person name="Sun Y."/>
            <person name="Zhan W."/>
            <person name="Jiang J."/>
            <person name="Wang Q."/>
            <person name="Zhang B."/>
            <person name="Ji P."/>
            <person name="Sakyi L.B."/>
            <person name="Cui X."/>
            <person name="Yuan T."/>
            <person name="Jiang B."/>
            <person name="Yang W."/>
            <person name="Lam T.T.-Y."/>
            <person name="Chang Q."/>
            <person name="Ding S."/>
            <person name="Wang X."/>
            <person name="Zhu J."/>
            <person name="Ruan X."/>
            <person name="Zhao L."/>
            <person name="Wei J."/>
            <person name="Que T."/>
            <person name="Du C."/>
            <person name="Cheng J."/>
            <person name="Dai P."/>
            <person name="Han X."/>
            <person name="Huang E."/>
            <person name="Gao Y."/>
            <person name="Liu J."/>
            <person name="Shao H."/>
            <person name="Ye R."/>
            <person name="Li L."/>
            <person name="Wei W."/>
            <person name="Wang X."/>
            <person name="Wang C."/>
            <person name="Yang T."/>
            <person name="Huo Q."/>
            <person name="Li W."/>
            <person name="Guo W."/>
            <person name="Chen H."/>
            <person name="Zhou L."/>
            <person name="Ni X."/>
            <person name="Tian J."/>
            <person name="Zhou Y."/>
            <person name="Sheng Y."/>
            <person name="Liu T."/>
            <person name="Pan Y."/>
            <person name="Xia L."/>
            <person name="Li J."/>
            <person name="Zhao F."/>
            <person name="Cao W."/>
        </authorList>
    </citation>
    <scope>NUCLEOTIDE SEQUENCE</scope>
    <source>
        <strain evidence="1">Hyas-2018</strain>
    </source>
</reference>
<dbReference type="Proteomes" id="UP000821845">
    <property type="component" value="Chromosome 4"/>
</dbReference>
<evidence type="ECO:0000313" key="1">
    <source>
        <dbReference type="EMBL" id="KAH6932631.1"/>
    </source>
</evidence>
<name>A0ACB7SFB8_HYAAI</name>
<organism evidence="1 2">
    <name type="scientific">Hyalomma asiaticum</name>
    <name type="common">Tick</name>
    <dbReference type="NCBI Taxonomy" id="266040"/>
    <lineage>
        <taxon>Eukaryota</taxon>
        <taxon>Metazoa</taxon>
        <taxon>Ecdysozoa</taxon>
        <taxon>Arthropoda</taxon>
        <taxon>Chelicerata</taxon>
        <taxon>Arachnida</taxon>
        <taxon>Acari</taxon>
        <taxon>Parasitiformes</taxon>
        <taxon>Ixodida</taxon>
        <taxon>Ixodoidea</taxon>
        <taxon>Ixodidae</taxon>
        <taxon>Hyalomminae</taxon>
        <taxon>Hyalomma</taxon>
    </lineage>
</organism>
<dbReference type="EMBL" id="CM023484">
    <property type="protein sequence ID" value="KAH6932631.1"/>
    <property type="molecule type" value="Genomic_DNA"/>
</dbReference>
<sequence length="94" mass="9743">MSSTGQAPNAKRVLEDDVDAQGVQVTVSPGGSSTCRAVLVVALTMRRAQGLQFARDIVFVDSTASCDATKSTITVVLVATEASAVPLAVLVHRE</sequence>
<proteinExistence type="predicted"/>
<gene>
    <name evidence="1" type="ORF">HPB50_008203</name>
</gene>
<keyword evidence="2" id="KW-1185">Reference proteome</keyword>
<evidence type="ECO:0000313" key="2">
    <source>
        <dbReference type="Proteomes" id="UP000821845"/>
    </source>
</evidence>